<dbReference type="RefSeq" id="WP_007067426.1">
    <property type="nucleotide sequence ID" value="NZ_DS022272.1"/>
</dbReference>
<name>Q0FYY8_9HYPH</name>
<protein>
    <recommendedName>
        <fullName evidence="3">Apea-like HEPN domain-containing protein</fullName>
    </recommendedName>
</protein>
<dbReference type="HOGENOM" id="CLU_731319_0_0_5"/>
<evidence type="ECO:0008006" key="3">
    <source>
        <dbReference type="Google" id="ProtNLM"/>
    </source>
</evidence>
<organism evidence="1 2">
    <name type="scientific">Fulvimarina pelagi HTCC2506</name>
    <dbReference type="NCBI Taxonomy" id="314231"/>
    <lineage>
        <taxon>Bacteria</taxon>
        <taxon>Pseudomonadati</taxon>
        <taxon>Pseudomonadota</taxon>
        <taxon>Alphaproteobacteria</taxon>
        <taxon>Hyphomicrobiales</taxon>
        <taxon>Aurantimonadaceae</taxon>
        <taxon>Fulvimarina</taxon>
    </lineage>
</organism>
<dbReference type="eggNOG" id="ENOG502Z7RR">
    <property type="taxonomic scope" value="Bacteria"/>
</dbReference>
<proteinExistence type="predicted"/>
<dbReference type="AlphaFoldDB" id="Q0FYY8"/>
<gene>
    <name evidence="1" type="ORF">FP2506_11457</name>
</gene>
<accession>Q0FYY8</accession>
<evidence type="ECO:0000313" key="2">
    <source>
        <dbReference type="Proteomes" id="UP000004310"/>
    </source>
</evidence>
<dbReference type="Proteomes" id="UP000004310">
    <property type="component" value="Unassembled WGS sequence"/>
</dbReference>
<dbReference type="EMBL" id="AATP01000009">
    <property type="protein sequence ID" value="EAU40170.1"/>
    <property type="molecule type" value="Genomic_DNA"/>
</dbReference>
<sequence length="360" mass="40570">MHEDWSAIRFLPNVALEQPLETSQVALMSCCDERVQGLAHAYPAFGDFLGKFRDEFGMELEPTVLLYRSDSPQTIRTLEALAGFRDLVCISAVCASYVRDLLYTGGAGFRFSNAFDFYPWFFGRQYDDTIFVQTASVLGTHNLSELNPQCSPAFSVLSLQIHHLDLPLYRGLRRKWEDAFAGEGETQRNRRLFRSLNMARAAARMPGGPEVDIYDIGRVIALWISACEILIEEGKGSKFKVLKLLNKVDWKHGSFSEERAHHTLYMKLYNARNDFLHGKPVSIDTLEVADDGSNLFKMAAPLYRCALSAFLSEEGISGRDEGVSQDADADIIEALRDMEIERTQMRVEEALLKTLPSGTE</sequence>
<comment type="caution">
    <text evidence="1">The sequence shown here is derived from an EMBL/GenBank/DDBJ whole genome shotgun (WGS) entry which is preliminary data.</text>
</comment>
<dbReference type="STRING" id="217511.GCA_001463845_01030"/>
<keyword evidence="2" id="KW-1185">Reference proteome</keyword>
<reference evidence="1 2" key="1">
    <citation type="journal article" date="2010" name="J. Bacteriol.">
        <title>Genome sequence of Fulvimarina pelagi HTCC2506T, a Mn(II)-oxidizing alphaproteobacterium possessing an aerobic anoxygenic photosynthetic gene cluster and Xanthorhodopsin.</title>
        <authorList>
            <person name="Kang I."/>
            <person name="Oh H.M."/>
            <person name="Lim S.I."/>
            <person name="Ferriera S."/>
            <person name="Giovannoni S.J."/>
            <person name="Cho J.C."/>
        </authorList>
    </citation>
    <scope>NUCLEOTIDE SEQUENCE [LARGE SCALE GENOMIC DNA]</scope>
    <source>
        <strain evidence="1 2">HTCC2506</strain>
    </source>
</reference>
<evidence type="ECO:0000313" key="1">
    <source>
        <dbReference type="EMBL" id="EAU40170.1"/>
    </source>
</evidence>